<keyword evidence="3" id="KW-0560">Oxidoreductase</keyword>
<dbReference type="PROSITE" id="PS00062">
    <property type="entry name" value="ALDOKETO_REDUCTASE_2"/>
    <property type="match status" value="1"/>
</dbReference>
<organism evidence="5 6">
    <name type="scientific">Gryllotalpicola daejeonensis</name>
    <dbReference type="NCBI Taxonomy" id="993087"/>
    <lineage>
        <taxon>Bacteria</taxon>
        <taxon>Bacillati</taxon>
        <taxon>Actinomycetota</taxon>
        <taxon>Actinomycetes</taxon>
        <taxon>Micrococcales</taxon>
        <taxon>Microbacteriaceae</taxon>
        <taxon>Gryllotalpicola</taxon>
    </lineage>
</organism>
<evidence type="ECO:0000313" key="5">
    <source>
        <dbReference type="EMBL" id="GAA4162072.1"/>
    </source>
</evidence>
<protein>
    <submittedName>
        <fullName evidence="5">Aldo/keto reductase</fullName>
    </submittedName>
</protein>
<dbReference type="Pfam" id="PF00248">
    <property type="entry name" value="Aldo_ket_red"/>
    <property type="match status" value="1"/>
</dbReference>
<evidence type="ECO:0000313" key="6">
    <source>
        <dbReference type="Proteomes" id="UP001415169"/>
    </source>
</evidence>
<dbReference type="InterPro" id="IPR036812">
    <property type="entry name" value="NAD(P)_OxRdtase_dom_sf"/>
</dbReference>
<dbReference type="PRINTS" id="PR00069">
    <property type="entry name" value="ALDKETRDTASE"/>
</dbReference>
<dbReference type="Proteomes" id="UP001415169">
    <property type="component" value="Unassembled WGS sequence"/>
</dbReference>
<comment type="similarity">
    <text evidence="1">Belongs to the aldo/keto reductase family.</text>
</comment>
<keyword evidence="6" id="KW-1185">Reference proteome</keyword>
<dbReference type="PANTHER" id="PTHR43827:SF3">
    <property type="entry name" value="NADP-DEPENDENT OXIDOREDUCTASE DOMAIN-CONTAINING PROTEIN"/>
    <property type="match status" value="1"/>
</dbReference>
<keyword evidence="2" id="KW-0521">NADP</keyword>
<evidence type="ECO:0000256" key="3">
    <source>
        <dbReference type="ARBA" id="ARBA00023002"/>
    </source>
</evidence>
<dbReference type="PIRSF" id="PIRSF000097">
    <property type="entry name" value="AKR"/>
    <property type="match status" value="1"/>
</dbReference>
<dbReference type="RefSeq" id="WP_344791691.1">
    <property type="nucleotide sequence ID" value="NZ_BAABBV010000001.1"/>
</dbReference>
<evidence type="ECO:0000256" key="2">
    <source>
        <dbReference type="ARBA" id="ARBA00022857"/>
    </source>
</evidence>
<sequence>MTSDSTATPTYDLNDTTTIPEIGLGTYGLTGSAGAESVASAIGIGYRLIDTAYSYGNEDAVGEGIRRSGIDPAELVVTSKVPNGHHSRDRVLAAFDETMGRLGLERLDLLLIHWPEPQDGLYVEAWKTLVELQRQGRVRSIGVSNFDAKQLDEVIEATGVTPAVNQVPVDLLHQNRAARETDSLCGILTESYSPLKHADEAAKHPEFARVAADHGVTTNQLILRWHIQSGLLPIPRSRSAEHQKENFGALDFTLNPEELARLAAIA</sequence>
<dbReference type="PANTHER" id="PTHR43827">
    <property type="entry name" value="2,5-DIKETO-D-GLUCONIC ACID REDUCTASE"/>
    <property type="match status" value="1"/>
</dbReference>
<reference evidence="5" key="1">
    <citation type="journal article" date="2014" name="Int. J. Syst. Evol. Microbiol.">
        <title>Complete genome of a new Firmicutes species belonging to the dominant human colonic microbiota ('Ruminococcus bicirculans') reveals two chromosomes and a selective capacity to utilize plant glucans.</title>
        <authorList>
            <consortium name="NISC Comparative Sequencing Program"/>
            <person name="Wegmann U."/>
            <person name="Louis P."/>
            <person name="Goesmann A."/>
            <person name="Henrissat B."/>
            <person name="Duncan S.H."/>
            <person name="Flint H.J."/>
        </authorList>
    </citation>
    <scope>NUCLEOTIDE SEQUENCE</scope>
    <source>
        <strain evidence="5">JCM 17590</strain>
    </source>
</reference>
<dbReference type="InterPro" id="IPR023210">
    <property type="entry name" value="NADP_OxRdtase_dom"/>
</dbReference>
<evidence type="ECO:0000256" key="1">
    <source>
        <dbReference type="ARBA" id="ARBA00007905"/>
    </source>
</evidence>
<comment type="caution">
    <text evidence="5">The sequence shown here is derived from an EMBL/GenBank/DDBJ whole genome shotgun (WGS) entry which is preliminary data.</text>
</comment>
<dbReference type="InterPro" id="IPR018170">
    <property type="entry name" value="Aldo/ket_reductase_CS"/>
</dbReference>
<dbReference type="SUPFAM" id="SSF51430">
    <property type="entry name" value="NAD(P)-linked oxidoreductase"/>
    <property type="match status" value="1"/>
</dbReference>
<gene>
    <name evidence="5" type="ORF">GCM10022286_20600</name>
</gene>
<name>A0ABP7ZKT9_9MICO</name>
<dbReference type="EMBL" id="BAABBV010000001">
    <property type="protein sequence ID" value="GAA4162072.1"/>
    <property type="molecule type" value="Genomic_DNA"/>
</dbReference>
<dbReference type="Gene3D" id="3.20.20.100">
    <property type="entry name" value="NADP-dependent oxidoreductase domain"/>
    <property type="match status" value="1"/>
</dbReference>
<reference evidence="5" key="2">
    <citation type="submission" date="2023-12" db="EMBL/GenBank/DDBJ databases">
        <authorList>
            <person name="Sun Q."/>
            <person name="Inoue M."/>
        </authorList>
    </citation>
    <scope>NUCLEOTIDE SEQUENCE</scope>
    <source>
        <strain evidence="5">JCM 17590</strain>
    </source>
</reference>
<dbReference type="InterPro" id="IPR020471">
    <property type="entry name" value="AKR"/>
</dbReference>
<accession>A0ABP7ZKT9</accession>
<dbReference type="PROSITE" id="PS00798">
    <property type="entry name" value="ALDOKETO_REDUCTASE_1"/>
    <property type="match status" value="1"/>
</dbReference>
<proteinExistence type="inferred from homology"/>
<feature type="domain" description="NADP-dependent oxidoreductase" evidence="4">
    <location>
        <begin position="22"/>
        <end position="265"/>
    </location>
</feature>
<evidence type="ECO:0000259" key="4">
    <source>
        <dbReference type="Pfam" id="PF00248"/>
    </source>
</evidence>